<dbReference type="PANTHER" id="PTHR43476">
    <property type="entry name" value="3-(3-HYDROXY-PHENYL)PROPIONATE/3-HYDROXYCINNAMIC ACID HYDROXYLASE"/>
    <property type="match status" value="1"/>
</dbReference>
<dbReference type="PRINTS" id="PR00420">
    <property type="entry name" value="RNGMNOXGNASE"/>
</dbReference>
<dbReference type="GO" id="GO:0071949">
    <property type="term" value="F:FAD binding"/>
    <property type="evidence" value="ECO:0007669"/>
    <property type="project" value="InterPro"/>
</dbReference>
<organism evidence="6 7">
    <name type="scientific">Exophiala xenobiotica</name>
    <dbReference type="NCBI Taxonomy" id="348802"/>
    <lineage>
        <taxon>Eukaryota</taxon>
        <taxon>Fungi</taxon>
        <taxon>Dikarya</taxon>
        <taxon>Ascomycota</taxon>
        <taxon>Pezizomycotina</taxon>
        <taxon>Eurotiomycetes</taxon>
        <taxon>Chaetothyriomycetidae</taxon>
        <taxon>Chaetothyriales</taxon>
        <taxon>Herpotrichiellaceae</taxon>
        <taxon>Exophiala</taxon>
    </lineage>
</organism>
<name>A0A0D2EYT6_9EURO</name>
<evidence type="ECO:0000256" key="2">
    <source>
        <dbReference type="ARBA" id="ARBA00022827"/>
    </source>
</evidence>
<dbReference type="STRING" id="348802.A0A0D2EYT6"/>
<evidence type="ECO:0000256" key="3">
    <source>
        <dbReference type="ARBA" id="ARBA00023002"/>
    </source>
</evidence>
<dbReference type="Gene3D" id="3.50.50.60">
    <property type="entry name" value="FAD/NAD(P)-binding domain"/>
    <property type="match status" value="1"/>
</dbReference>
<dbReference type="HOGENOM" id="CLU_397415_0_0_1"/>
<dbReference type="InterPro" id="IPR002938">
    <property type="entry name" value="FAD-bd"/>
</dbReference>
<feature type="compositionally biased region" description="Basic and acidic residues" evidence="4">
    <location>
        <begin position="494"/>
        <end position="508"/>
    </location>
</feature>
<dbReference type="Proteomes" id="UP000054342">
    <property type="component" value="Unassembled WGS sequence"/>
</dbReference>
<reference evidence="6 7" key="1">
    <citation type="submission" date="2015-01" db="EMBL/GenBank/DDBJ databases">
        <title>The Genome Sequence of Exophiala xenobiotica CBS118157.</title>
        <authorList>
            <consortium name="The Broad Institute Genomics Platform"/>
            <person name="Cuomo C."/>
            <person name="de Hoog S."/>
            <person name="Gorbushina A."/>
            <person name="Stielow B."/>
            <person name="Teixiera M."/>
            <person name="Abouelleil A."/>
            <person name="Chapman S.B."/>
            <person name="Priest M."/>
            <person name="Young S.K."/>
            <person name="Wortman J."/>
            <person name="Nusbaum C."/>
            <person name="Birren B."/>
        </authorList>
    </citation>
    <scope>NUCLEOTIDE SEQUENCE [LARGE SCALE GENOMIC DNA]</scope>
    <source>
        <strain evidence="6 7">CBS 118157</strain>
    </source>
</reference>
<gene>
    <name evidence="6" type="ORF">PV05_01079</name>
</gene>
<sequence>MTNQVDCEVLVVGAGPVGLVTSLAIAKAGINTILVESLPDIDDSPRAMAYGAPAVVELERAGVAADARKVGMEPSDYDFRLRWITLDNRLIAEFKPEDRIPGSFDPILCGQYQLARIIQRHLSEYDCAKVLFNHRLHDVKQDDHSITAVLETPEGTKHITAKYLVGCDGGRSTVRKVLDLGYEGFTLPQWLVACNVRYPFREHGFGRGQFIVHPEHFCLVAKIDPTGLYRVSYNEQEHLTRDEVLANVHNKFEAIFPGPKPLRKDAYKIEAVSPYRIHQRSATSYRKGRALVAGDAAHACSPFGGMGLTGGICDAGGLADCLIGVLRKGCDDSLLDKYAEIRRQKYKEITDPVSYGNTCALRDTDPDAAATSAEPFKTMNASPEARRLMLEKAYLLGHDFRQYWPTVETENGDKEHKAVTDPADIAVMNPRISPSDVEYWVDPTGRTLQQPSDPSSQFSEPWSSTTTFHTAATSLRTEALENNVDNEGIMREDERAHRGRVGKPDRSSGLENTGARKGFGPHQHCPPHILSASRPQFDSFELGDHVTLDDRHHDFDPNDMREAIARSLQEIKTTEGDRTGQDQKITALELELKIVKEQLQLERERREPDRQKFELEKETARNKPLRAGRSEPEVAKVLEPDINYSAPRGRELWIGEIRRVNGRNIGRERRLEVGEYVVCRRKGRREEQVRGRK</sequence>
<protein>
    <recommendedName>
        <fullName evidence="5">FAD-binding domain-containing protein</fullName>
    </recommendedName>
</protein>
<dbReference type="EMBL" id="KN847317">
    <property type="protein sequence ID" value="KIW60898.1"/>
    <property type="molecule type" value="Genomic_DNA"/>
</dbReference>
<keyword evidence="7" id="KW-1185">Reference proteome</keyword>
<dbReference type="Gene3D" id="3.30.70.2450">
    <property type="match status" value="1"/>
</dbReference>
<feature type="region of interest" description="Disordered" evidence="4">
    <location>
        <begin position="494"/>
        <end position="530"/>
    </location>
</feature>
<dbReference type="OrthoDB" id="10016252at2759"/>
<dbReference type="PANTHER" id="PTHR43476:SF3">
    <property type="entry name" value="FAD-BINDING MONOOXYGENASE"/>
    <property type="match status" value="1"/>
</dbReference>
<dbReference type="InterPro" id="IPR036188">
    <property type="entry name" value="FAD/NAD-bd_sf"/>
</dbReference>
<keyword evidence="3" id="KW-0560">Oxidoreductase</keyword>
<dbReference type="SUPFAM" id="SSF51905">
    <property type="entry name" value="FAD/NAD(P)-binding domain"/>
    <property type="match status" value="1"/>
</dbReference>
<accession>A0A0D2EYT6</accession>
<dbReference type="RefSeq" id="XP_013321482.1">
    <property type="nucleotide sequence ID" value="XM_013466028.1"/>
</dbReference>
<feature type="domain" description="FAD-binding" evidence="5">
    <location>
        <begin position="6"/>
        <end position="351"/>
    </location>
</feature>
<keyword evidence="2" id="KW-0274">FAD</keyword>
<evidence type="ECO:0000256" key="1">
    <source>
        <dbReference type="ARBA" id="ARBA00022630"/>
    </source>
</evidence>
<dbReference type="GO" id="GO:0016491">
    <property type="term" value="F:oxidoreductase activity"/>
    <property type="evidence" value="ECO:0007669"/>
    <property type="project" value="UniProtKB-KW"/>
</dbReference>
<keyword evidence="1" id="KW-0285">Flavoprotein</keyword>
<proteinExistence type="predicted"/>
<evidence type="ECO:0000313" key="7">
    <source>
        <dbReference type="Proteomes" id="UP000054342"/>
    </source>
</evidence>
<evidence type="ECO:0000313" key="6">
    <source>
        <dbReference type="EMBL" id="KIW60898.1"/>
    </source>
</evidence>
<dbReference type="AlphaFoldDB" id="A0A0D2EYT6"/>
<dbReference type="InterPro" id="IPR050631">
    <property type="entry name" value="PheA/TfdB_FAD_monoxygenase"/>
</dbReference>
<dbReference type="GeneID" id="25322987"/>
<evidence type="ECO:0000259" key="5">
    <source>
        <dbReference type="Pfam" id="PF01494"/>
    </source>
</evidence>
<dbReference type="Pfam" id="PF01494">
    <property type="entry name" value="FAD_binding_3"/>
    <property type="match status" value="1"/>
</dbReference>
<evidence type="ECO:0000256" key="4">
    <source>
        <dbReference type="SAM" id="MobiDB-lite"/>
    </source>
</evidence>